<protein>
    <recommendedName>
        <fullName evidence="1">Calcium-mediated lectin domain-containing protein</fullName>
    </recommendedName>
</protein>
<dbReference type="InterPro" id="IPR010907">
    <property type="entry name" value="Ca-mediated_lectin"/>
</dbReference>
<feature type="domain" description="Calcium-mediated lectin" evidence="1">
    <location>
        <begin position="1"/>
        <end position="107"/>
    </location>
</feature>
<name>A0A2S8IUN1_BURCE</name>
<reference evidence="2 3" key="1">
    <citation type="submission" date="2018-02" db="EMBL/GenBank/DDBJ databases">
        <title>Draft genome sequencing of Burkholderia cepacia Y14-15.</title>
        <authorList>
            <person name="Zheng B.-X."/>
        </authorList>
    </citation>
    <scope>NUCLEOTIDE SEQUENCE [LARGE SCALE GENOMIC DNA]</scope>
    <source>
        <strain evidence="2 3">Y14-15</strain>
    </source>
</reference>
<organism evidence="2 3">
    <name type="scientific">Burkholderia cepacia</name>
    <name type="common">Pseudomonas cepacia</name>
    <dbReference type="NCBI Taxonomy" id="292"/>
    <lineage>
        <taxon>Bacteria</taxon>
        <taxon>Pseudomonadati</taxon>
        <taxon>Pseudomonadota</taxon>
        <taxon>Betaproteobacteria</taxon>
        <taxon>Burkholderiales</taxon>
        <taxon>Burkholderiaceae</taxon>
        <taxon>Burkholderia</taxon>
        <taxon>Burkholderia cepacia complex</taxon>
    </lineage>
</organism>
<dbReference type="InterPro" id="IPR036684">
    <property type="entry name" value="Ca_lectin_sf"/>
</dbReference>
<evidence type="ECO:0000259" key="1">
    <source>
        <dbReference type="Pfam" id="PF07472"/>
    </source>
</evidence>
<accession>A0A2S8IUN1</accession>
<comment type="caution">
    <text evidence="2">The sequence shown here is derived from an EMBL/GenBank/DDBJ whole genome shotgun (WGS) entry which is preliminary data.</text>
</comment>
<evidence type="ECO:0000313" key="2">
    <source>
        <dbReference type="EMBL" id="PQP18501.1"/>
    </source>
</evidence>
<dbReference type="Pfam" id="PF07472">
    <property type="entry name" value="PA-IIL"/>
    <property type="match status" value="1"/>
</dbReference>
<sequence>MPPNTAFKAIFHANAADRRDLKLFIDDAREPAASFVGNGNDGIRQFTLNSKGGKIRIDASANGRKSATDARVAPLSAGDQVWLGRLGAEDGADRDYNDGIVILQWPIT</sequence>
<dbReference type="Gene3D" id="2.60.120.400">
    <property type="entry name" value="Calcium-mediated lectin"/>
    <property type="match status" value="1"/>
</dbReference>
<evidence type="ECO:0000313" key="3">
    <source>
        <dbReference type="Proteomes" id="UP000238206"/>
    </source>
</evidence>
<dbReference type="EMBL" id="PUIQ01000014">
    <property type="protein sequence ID" value="PQP18501.1"/>
    <property type="molecule type" value="Genomic_DNA"/>
</dbReference>
<proteinExistence type="predicted"/>
<gene>
    <name evidence="2" type="ORF">C5615_13520</name>
</gene>
<dbReference type="AlphaFoldDB" id="A0A2S8IUN1"/>
<dbReference type="SUPFAM" id="SSF82026">
    <property type="entry name" value="Calcium-mediated lectin"/>
    <property type="match status" value="1"/>
</dbReference>
<dbReference type="Proteomes" id="UP000238206">
    <property type="component" value="Unassembled WGS sequence"/>
</dbReference>